<organism evidence="1 2">
    <name type="scientific">Ajellomyces capsulatus (strain H143)</name>
    <name type="common">Darling's disease fungus</name>
    <name type="synonym">Histoplasma capsulatum</name>
    <dbReference type="NCBI Taxonomy" id="544712"/>
    <lineage>
        <taxon>Eukaryota</taxon>
        <taxon>Fungi</taxon>
        <taxon>Dikarya</taxon>
        <taxon>Ascomycota</taxon>
        <taxon>Pezizomycotina</taxon>
        <taxon>Eurotiomycetes</taxon>
        <taxon>Eurotiomycetidae</taxon>
        <taxon>Onygenales</taxon>
        <taxon>Ajellomycetaceae</taxon>
        <taxon>Histoplasma</taxon>
    </lineage>
</organism>
<dbReference type="VEuPathDB" id="FungiDB:HCDG_02672"/>
<dbReference type="AlphaFoldDB" id="C6H8Z1"/>
<reference evidence="2" key="1">
    <citation type="submission" date="2009-05" db="EMBL/GenBank/DDBJ databases">
        <title>The genome sequence of Ajellomyces capsulatus strain H143.</title>
        <authorList>
            <person name="Champion M."/>
            <person name="Cuomo C.A."/>
            <person name="Ma L.-J."/>
            <person name="Henn M.R."/>
            <person name="Sil A."/>
            <person name="Goldman B."/>
            <person name="Young S.K."/>
            <person name="Kodira C.D."/>
            <person name="Zeng Q."/>
            <person name="Koehrsen M."/>
            <person name="Alvarado L."/>
            <person name="Berlin A.M."/>
            <person name="Borenstein D."/>
            <person name="Chen Z."/>
            <person name="Engels R."/>
            <person name="Freedman E."/>
            <person name="Gellesch M."/>
            <person name="Goldberg J."/>
            <person name="Griggs A."/>
            <person name="Gujja S."/>
            <person name="Heiman D.I."/>
            <person name="Hepburn T.A."/>
            <person name="Howarth C."/>
            <person name="Jen D."/>
            <person name="Larson L."/>
            <person name="Lewis B."/>
            <person name="Mehta T."/>
            <person name="Park D."/>
            <person name="Pearson M."/>
            <person name="Roberts A."/>
            <person name="Saif S."/>
            <person name="Shea T.D."/>
            <person name="Shenoy N."/>
            <person name="Sisk P."/>
            <person name="Stolte C."/>
            <person name="Sykes S."/>
            <person name="Walk T."/>
            <person name="White J."/>
            <person name="Yandava C."/>
            <person name="Klein B."/>
            <person name="McEwen J.G."/>
            <person name="Puccia R."/>
            <person name="Goldman G.H."/>
            <person name="Felipe M.S."/>
            <person name="Nino-Vega G."/>
            <person name="San-Blas G."/>
            <person name="Taylor J.W."/>
            <person name="Mendoza L."/>
            <person name="Galagan J.E."/>
            <person name="Nusbaum C."/>
            <person name="Birren B.W."/>
        </authorList>
    </citation>
    <scope>NUCLEOTIDE SEQUENCE [LARGE SCALE GENOMIC DNA]</scope>
    <source>
        <strain evidence="2">H143</strain>
    </source>
</reference>
<gene>
    <name evidence="1" type="ORF">HCDG_02672</name>
</gene>
<proteinExistence type="predicted"/>
<accession>C6H8Z1</accession>
<protein>
    <submittedName>
        <fullName evidence="1">Uncharacterized protein</fullName>
    </submittedName>
</protein>
<dbReference type="Proteomes" id="UP000002624">
    <property type="component" value="Unassembled WGS sequence"/>
</dbReference>
<sequence length="139" mass="15543">MPPATDASVPSKPNARVAKNVLCIGNVQLVNVPVSVPSQRIINISRKLVRVAKEPQIHALAKGPLMQRASAMRRTSPQVQAYENLRGQEERENVGTLTPQRDVVEHNKAFAKHNPLNNLRFEVTLNILHAQLRPKYCQD</sequence>
<dbReference type="HOGENOM" id="CLU_1844527_0_0_1"/>
<evidence type="ECO:0000313" key="1">
    <source>
        <dbReference type="EMBL" id="EER42774.1"/>
    </source>
</evidence>
<evidence type="ECO:0000313" key="2">
    <source>
        <dbReference type="Proteomes" id="UP000002624"/>
    </source>
</evidence>
<dbReference type="EMBL" id="GG692421">
    <property type="protein sequence ID" value="EER42774.1"/>
    <property type="molecule type" value="Genomic_DNA"/>
</dbReference>
<name>C6H8Z1_AJECH</name>